<evidence type="ECO:0000313" key="3">
    <source>
        <dbReference type="EMBL" id="GHE28528.1"/>
    </source>
</evidence>
<name>A0A918YXV5_9GAMM</name>
<reference evidence="3" key="1">
    <citation type="journal article" date="2014" name="Int. J. Syst. Evol. Microbiol.">
        <title>Complete genome sequence of Corynebacterium casei LMG S-19264T (=DSM 44701T), isolated from a smear-ripened cheese.</title>
        <authorList>
            <consortium name="US DOE Joint Genome Institute (JGI-PGF)"/>
            <person name="Walter F."/>
            <person name="Albersmeier A."/>
            <person name="Kalinowski J."/>
            <person name="Ruckert C."/>
        </authorList>
    </citation>
    <scope>NUCLEOTIDE SEQUENCE</scope>
    <source>
        <strain evidence="3">KCTC 32020</strain>
    </source>
</reference>
<dbReference type="RefSeq" id="WP_146474013.1">
    <property type="nucleotide sequence ID" value="NZ_BNCF01000003.1"/>
</dbReference>
<feature type="signal peptide" evidence="1">
    <location>
        <begin position="1"/>
        <end position="25"/>
    </location>
</feature>
<evidence type="ECO:0000256" key="1">
    <source>
        <dbReference type="SAM" id="SignalP"/>
    </source>
</evidence>
<feature type="domain" description="DUF2314" evidence="2">
    <location>
        <begin position="45"/>
        <end position="165"/>
    </location>
</feature>
<keyword evidence="1" id="KW-0732">Signal</keyword>
<feature type="chain" id="PRO_5037389079" description="DUF2314 domain-containing protein" evidence="1">
    <location>
        <begin position="26"/>
        <end position="173"/>
    </location>
</feature>
<sequence length="173" mass="19048">MSARARRVGAVVLALLLAACGDRPAAPTPLERAARDEVVRVAAEDPAMRAAIARAQGSLDGFLALLDAAPPHVEHAAVKVGIRDGADTEYFWLGEVRRDGEGFVGTLDNAPRLVRTVRAGQRYRFARADIVDWLYYDRRENRMVGNFTGCALLAREPPAQAAEFRRAYRLRCD</sequence>
<keyword evidence="4" id="KW-1185">Reference proteome</keyword>
<accession>A0A918YXV5</accession>
<evidence type="ECO:0000259" key="2">
    <source>
        <dbReference type="Pfam" id="PF10077"/>
    </source>
</evidence>
<comment type="caution">
    <text evidence="3">The sequence shown here is derived from an EMBL/GenBank/DDBJ whole genome shotgun (WGS) entry which is preliminary data.</text>
</comment>
<proteinExistence type="predicted"/>
<dbReference type="PROSITE" id="PS51257">
    <property type="entry name" value="PROKAR_LIPOPROTEIN"/>
    <property type="match status" value="1"/>
</dbReference>
<dbReference type="Proteomes" id="UP000636453">
    <property type="component" value="Unassembled WGS sequence"/>
</dbReference>
<dbReference type="EMBL" id="BNCF01000003">
    <property type="protein sequence ID" value="GHE28528.1"/>
    <property type="molecule type" value="Genomic_DNA"/>
</dbReference>
<organism evidence="3 4">
    <name type="scientific">Vulcaniibacterium thermophilum</name>
    <dbReference type="NCBI Taxonomy" id="1169913"/>
    <lineage>
        <taxon>Bacteria</taxon>
        <taxon>Pseudomonadati</taxon>
        <taxon>Pseudomonadota</taxon>
        <taxon>Gammaproteobacteria</taxon>
        <taxon>Lysobacterales</taxon>
        <taxon>Lysobacteraceae</taxon>
        <taxon>Vulcaniibacterium</taxon>
    </lineage>
</organism>
<dbReference type="Pfam" id="PF10077">
    <property type="entry name" value="DUF2314"/>
    <property type="match status" value="1"/>
</dbReference>
<reference evidence="3" key="2">
    <citation type="submission" date="2020-09" db="EMBL/GenBank/DDBJ databases">
        <authorList>
            <person name="Sun Q."/>
            <person name="Kim S."/>
        </authorList>
    </citation>
    <scope>NUCLEOTIDE SEQUENCE</scope>
    <source>
        <strain evidence="3">KCTC 32020</strain>
    </source>
</reference>
<dbReference type="InterPro" id="IPR018756">
    <property type="entry name" value="DUF2314"/>
</dbReference>
<dbReference type="OrthoDB" id="8905150at2"/>
<protein>
    <recommendedName>
        <fullName evidence="2">DUF2314 domain-containing protein</fullName>
    </recommendedName>
</protein>
<dbReference type="AlphaFoldDB" id="A0A918YXV5"/>
<evidence type="ECO:0000313" key="4">
    <source>
        <dbReference type="Proteomes" id="UP000636453"/>
    </source>
</evidence>
<gene>
    <name evidence="3" type="ORF">GCM10007167_07630</name>
</gene>